<organism evidence="2 3">
    <name type="scientific">Penstemon davidsonii</name>
    <dbReference type="NCBI Taxonomy" id="160366"/>
    <lineage>
        <taxon>Eukaryota</taxon>
        <taxon>Viridiplantae</taxon>
        <taxon>Streptophyta</taxon>
        <taxon>Embryophyta</taxon>
        <taxon>Tracheophyta</taxon>
        <taxon>Spermatophyta</taxon>
        <taxon>Magnoliopsida</taxon>
        <taxon>eudicotyledons</taxon>
        <taxon>Gunneridae</taxon>
        <taxon>Pentapetalae</taxon>
        <taxon>asterids</taxon>
        <taxon>lamiids</taxon>
        <taxon>Lamiales</taxon>
        <taxon>Plantaginaceae</taxon>
        <taxon>Cheloneae</taxon>
        <taxon>Penstemon</taxon>
    </lineage>
</organism>
<dbReference type="InterPro" id="IPR050796">
    <property type="entry name" value="SCF_F-box_component"/>
</dbReference>
<dbReference type="InterPro" id="IPR013187">
    <property type="entry name" value="F-box-assoc_dom_typ3"/>
</dbReference>
<dbReference type="InterPro" id="IPR017451">
    <property type="entry name" value="F-box-assoc_interact_dom"/>
</dbReference>
<proteinExistence type="predicted"/>
<dbReference type="PANTHER" id="PTHR31672">
    <property type="entry name" value="BNACNNG10540D PROTEIN"/>
    <property type="match status" value="1"/>
</dbReference>
<feature type="domain" description="F-box associated beta-propeller type 3" evidence="1">
    <location>
        <begin position="323"/>
        <end position="515"/>
    </location>
</feature>
<name>A0ABR0CUE3_9LAMI</name>
<accession>A0ABR0CUE3</accession>
<dbReference type="NCBIfam" id="TIGR01640">
    <property type="entry name" value="F_box_assoc_1"/>
    <property type="match status" value="2"/>
</dbReference>
<evidence type="ECO:0000313" key="2">
    <source>
        <dbReference type="EMBL" id="KAK4480676.1"/>
    </source>
</evidence>
<gene>
    <name evidence="2" type="ORF">RD792_013754</name>
</gene>
<feature type="domain" description="F-box associated beta-propeller type 3" evidence="1">
    <location>
        <begin position="152"/>
        <end position="281"/>
    </location>
</feature>
<sequence>MAEIQNSESSNSSSAHRQFHENEYYNFNYDAVYVINPLLGEVMMLPQVNQSEGHLHRQGGRGESVERPSISVIFTEEGGGVRRWVGRSTGGGVVGGCTEPPTSVDGSWPFPSKPLPKPSFFVKSMAAKVQKSESSNSSSGHTPLDQYRFIDYNNEAVYIINPLLGEVMMLPQVNQSGSMEFVFYGFGCSRHSGLYKVLRFVIRSCERTHGEILTIGVDHKWRSFEKSSVPYIRYIYSHGVNLNGVVYFIGDGDAVGFPFGFILAFDVEEERGHLIPLPSEFGDALCLSVLANNVRPPESLGFLMRSHPPFPLHEDLAYVFDNEVIYIMNPILGEVITLPQVNRTENTENVVYGFDFSAQSDHYKVVRFVRKNDGHVHGEIFTIGVDHKWRCFEDSSLPFLSFYCGITCNGVLYFDGYEECLYAFEIEEEKGHLIPLPYEFGDHMNYIIFITACNDNICLADSNSEHQVVIWTLKRYGVVESWSREIILESWISFDLHHDRLLPITTLRNGDLLMLRHESLYEDKGLISYGEGAHVLFFEYSPSFFPLNTVLWKDVCI</sequence>
<keyword evidence="3" id="KW-1185">Reference proteome</keyword>
<dbReference type="PANTHER" id="PTHR31672:SF13">
    <property type="entry name" value="F-BOX PROTEIN CPR30-LIKE"/>
    <property type="match status" value="1"/>
</dbReference>
<dbReference type="Pfam" id="PF08268">
    <property type="entry name" value="FBA_3"/>
    <property type="match status" value="2"/>
</dbReference>
<comment type="caution">
    <text evidence="2">The sequence shown here is derived from an EMBL/GenBank/DDBJ whole genome shotgun (WGS) entry which is preliminary data.</text>
</comment>
<reference evidence="2 3" key="1">
    <citation type="journal article" date="2023" name="bioRxiv">
        <title>Genome report: Whole genome sequence and annotation of Penstemon davidsonii.</title>
        <authorList>
            <person name="Ostevik K.L."/>
            <person name="Alabady M."/>
            <person name="Zhang M."/>
            <person name="Rausher M.D."/>
        </authorList>
    </citation>
    <scope>NUCLEOTIDE SEQUENCE [LARGE SCALE GENOMIC DNA]</scope>
    <source>
        <strain evidence="2">DNT005</strain>
        <tissue evidence="2">Whole leaf</tissue>
    </source>
</reference>
<protein>
    <recommendedName>
        <fullName evidence="1">F-box associated beta-propeller type 3 domain-containing protein</fullName>
    </recommendedName>
</protein>
<evidence type="ECO:0000313" key="3">
    <source>
        <dbReference type="Proteomes" id="UP001291926"/>
    </source>
</evidence>
<dbReference type="EMBL" id="JAYDYQ010002686">
    <property type="protein sequence ID" value="KAK4480676.1"/>
    <property type="molecule type" value="Genomic_DNA"/>
</dbReference>
<dbReference type="Proteomes" id="UP001291926">
    <property type="component" value="Unassembled WGS sequence"/>
</dbReference>
<evidence type="ECO:0000259" key="1">
    <source>
        <dbReference type="Pfam" id="PF08268"/>
    </source>
</evidence>